<dbReference type="AlphaFoldDB" id="A0A8J5WFA7"/>
<dbReference type="InterPro" id="IPR053134">
    <property type="entry name" value="RNA-dir_DNA_polymerase"/>
</dbReference>
<dbReference type="GO" id="GO:0006508">
    <property type="term" value="P:proteolysis"/>
    <property type="evidence" value="ECO:0007669"/>
    <property type="project" value="UniProtKB-KW"/>
</dbReference>
<name>A0A8J5WFA7_ZIZPA</name>
<dbReference type="Pfam" id="PF08284">
    <property type="entry name" value="RVP_2"/>
    <property type="match status" value="1"/>
</dbReference>
<comment type="caution">
    <text evidence="10">The sequence shown here is derived from an EMBL/GenBank/DDBJ whole genome shotgun (WGS) entry which is preliminary data.</text>
</comment>
<evidence type="ECO:0000259" key="9">
    <source>
        <dbReference type="Pfam" id="PF00078"/>
    </source>
</evidence>
<evidence type="ECO:0000313" key="11">
    <source>
        <dbReference type="Proteomes" id="UP000729402"/>
    </source>
</evidence>
<reference evidence="10" key="2">
    <citation type="submission" date="2021-02" db="EMBL/GenBank/DDBJ databases">
        <authorList>
            <person name="Kimball J.A."/>
            <person name="Haas M.W."/>
            <person name="Macchietto M."/>
            <person name="Kono T."/>
            <person name="Duquette J."/>
            <person name="Shao M."/>
        </authorList>
    </citation>
    <scope>NUCLEOTIDE SEQUENCE</scope>
    <source>
        <tissue evidence="10">Fresh leaf tissue</tissue>
    </source>
</reference>
<dbReference type="EMBL" id="JAAALK010000081">
    <property type="protein sequence ID" value="KAG8088955.1"/>
    <property type="molecule type" value="Genomic_DNA"/>
</dbReference>
<feature type="region of interest" description="Disordered" evidence="8">
    <location>
        <begin position="355"/>
        <end position="380"/>
    </location>
</feature>
<dbReference type="FunFam" id="3.10.10.10:FF:000007">
    <property type="entry name" value="Retrovirus-related Pol polyprotein from transposon 17.6-like Protein"/>
    <property type="match status" value="1"/>
</dbReference>
<evidence type="ECO:0000256" key="3">
    <source>
        <dbReference type="ARBA" id="ARBA00022695"/>
    </source>
</evidence>
<evidence type="ECO:0000313" key="10">
    <source>
        <dbReference type="EMBL" id="KAG8088955.1"/>
    </source>
</evidence>
<keyword evidence="4" id="KW-0540">Nuclease</keyword>
<keyword evidence="5" id="KW-0255">Endonuclease</keyword>
<dbReference type="Pfam" id="PF00078">
    <property type="entry name" value="RVT_1"/>
    <property type="match status" value="1"/>
</dbReference>
<keyword evidence="3" id="KW-0548">Nucleotidyltransferase</keyword>
<evidence type="ECO:0000256" key="1">
    <source>
        <dbReference type="ARBA" id="ARBA00022670"/>
    </source>
</evidence>
<dbReference type="PANTHER" id="PTHR24559">
    <property type="entry name" value="TRANSPOSON TY3-I GAG-POL POLYPROTEIN"/>
    <property type="match status" value="1"/>
</dbReference>
<dbReference type="Proteomes" id="UP000729402">
    <property type="component" value="Unassembled WGS sequence"/>
</dbReference>
<gene>
    <name evidence="10" type="ORF">GUJ93_ZPchr0011g28916</name>
</gene>
<dbReference type="CDD" id="cd01647">
    <property type="entry name" value="RT_LTR"/>
    <property type="match status" value="1"/>
</dbReference>
<feature type="domain" description="Reverse transcriptase" evidence="9">
    <location>
        <begin position="216"/>
        <end position="344"/>
    </location>
</feature>
<dbReference type="CDD" id="cd00303">
    <property type="entry name" value="retropepsin_like"/>
    <property type="match status" value="1"/>
</dbReference>
<evidence type="ECO:0000256" key="8">
    <source>
        <dbReference type="SAM" id="MobiDB-lite"/>
    </source>
</evidence>
<dbReference type="GO" id="GO:0004519">
    <property type="term" value="F:endonuclease activity"/>
    <property type="evidence" value="ECO:0007669"/>
    <property type="project" value="UniProtKB-KW"/>
</dbReference>
<keyword evidence="11" id="KW-1185">Reference proteome</keyword>
<protein>
    <recommendedName>
        <fullName evidence="9">Reverse transcriptase domain-containing protein</fullName>
    </recommendedName>
</protein>
<evidence type="ECO:0000256" key="5">
    <source>
        <dbReference type="ARBA" id="ARBA00022759"/>
    </source>
</evidence>
<keyword evidence="6" id="KW-0378">Hydrolase</keyword>
<evidence type="ECO:0000256" key="6">
    <source>
        <dbReference type="ARBA" id="ARBA00022801"/>
    </source>
</evidence>
<reference evidence="10" key="1">
    <citation type="journal article" date="2021" name="bioRxiv">
        <title>Whole Genome Assembly and Annotation of Northern Wild Rice, Zizania palustris L., Supports a Whole Genome Duplication in the Zizania Genus.</title>
        <authorList>
            <person name="Haas M."/>
            <person name="Kono T."/>
            <person name="Macchietto M."/>
            <person name="Millas R."/>
            <person name="McGilp L."/>
            <person name="Shao M."/>
            <person name="Duquette J."/>
            <person name="Hirsch C.N."/>
            <person name="Kimball J."/>
        </authorList>
    </citation>
    <scope>NUCLEOTIDE SEQUENCE</scope>
    <source>
        <tissue evidence="10">Fresh leaf tissue</tissue>
    </source>
</reference>
<keyword evidence="2" id="KW-0808">Transferase</keyword>
<evidence type="ECO:0000256" key="4">
    <source>
        <dbReference type="ARBA" id="ARBA00022722"/>
    </source>
</evidence>
<dbReference type="GO" id="GO:0003964">
    <property type="term" value="F:RNA-directed DNA polymerase activity"/>
    <property type="evidence" value="ECO:0007669"/>
    <property type="project" value="UniProtKB-KW"/>
</dbReference>
<dbReference type="InterPro" id="IPR000477">
    <property type="entry name" value="RT_dom"/>
</dbReference>
<accession>A0A8J5WFA7</accession>
<evidence type="ECO:0000256" key="7">
    <source>
        <dbReference type="ARBA" id="ARBA00022918"/>
    </source>
</evidence>
<evidence type="ECO:0000256" key="2">
    <source>
        <dbReference type="ARBA" id="ARBA00022679"/>
    </source>
</evidence>
<dbReference type="GO" id="GO:0008233">
    <property type="term" value="F:peptidase activity"/>
    <property type="evidence" value="ECO:0007669"/>
    <property type="project" value="UniProtKB-KW"/>
</dbReference>
<keyword evidence="1" id="KW-0645">Protease</keyword>
<keyword evidence="7" id="KW-0695">RNA-directed DNA polymerase</keyword>
<dbReference type="OrthoDB" id="691090at2759"/>
<proteinExistence type="predicted"/>
<organism evidence="10 11">
    <name type="scientific">Zizania palustris</name>
    <name type="common">Northern wild rice</name>
    <dbReference type="NCBI Taxonomy" id="103762"/>
    <lineage>
        <taxon>Eukaryota</taxon>
        <taxon>Viridiplantae</taxon>
        <taxon>Streptophyta</taxon>
        <taxon>Embryophyta</taxon>
        <taxon>Tracheophyta</taxon>
        <taxon>Spermatophyta</taxon>
        <taxon>Magnoliopsida</taxon>
        <taxon>Liliopsida</taxon>
        <taxon>Poales</taxon>
        <taxon>Poaceae</taxon>
        <taxon>BOP clade</taxon>
        <taxon>Oryzoideae</taxon>
        <taxon>Oryzeae</taxon>
        <taxon>Zizaniinae</taxon>
        <taxon>Zizania</taxon>
    </lineage>
</organism>
<sequence length="380" mass="41906">MQLCIRLGGISLLTLIDSGSTHNFVAEEAVARTPLQIRSSGTLRVIVANGDHVSYPGVYWSVPFSIHDEIFAGDFFVLPLAGYDVVLGTQWLASLGPILWDFGALTMSFWRGDHQVLWHGKAGPPSPSLRACTTDDLLPALLEAFARIFAEPTGMPPPRSCDHSITLIPGAVLVAVRPYRYPVAHKDELERQCTAMLTQGIIRKSSSAFSSPVLLVRKADNTWRFCVDYRALNAITVKDAYPIPVVDELIDELHGARFFSKLDLCSGYHQVRMRVEDIAKTTFRTHDGLYEFLVMPFGLCNAPATFQALMNDVLRPFLQRFVLVFLMISSSTTLRGLITFITYALSLTLFTNTGSSSSVRSANSGQTPSPTSTTLSRRLA</sequence>
<dbReference type="PANTHER" id="PTHR24559:SF452">
    <property type="entry name" value="INTEGRASE CATALYTIC DOMAIN-CONTAINING PROTEIN"/>
    <property type="match status" value="1"/>
</dbReference>